<keyword evidence="2" id="KW-0479">Metal-binding</keyword>
<dbReference type="CDD" id="cd01049">
    <property type="entry name" value="RNRR2"/>
    <property type="match status" value="1"/>
</dbReference>
<comment type="cofactor">
    <cofactor evidence="2">
        <name>Fe cation</name>
        <dbReference type="ChEBI" id="CHEBI:24875"/>
    </cofactor>
    <text evidence="2">Binds 2 iron ions per subunit.</text>
</comment>
<keyword evidence="3" id="KW-1133">Transmembrane helix</keyword>
<keyword evidence="2" id="KW-0215">Deoxyribonucleotide synthesis</keyword>
<dbReference type="EMBL" id="JANUCP010000001">
    <property type="protein sequence ID" value="MCS3918082.1"/>
    <property type="molecule type" value="Genomic_DNA"/>
</dbReference>
<dbReference type="GO" id="GO:0004748">
    <property type="term" value="F:ribonucleoside-diphosphate reductase activity, thioredoxin disulfide as acceptor"/>
    <property type="evidence" value="ECO:0007669"/>
    <property type="project" value="UniProtKB-EC"/>
</dbReference>
<gene>
    <name evidence="4" type="ORF">M2350_000479</name>
</gene>
<dbReference type="RefSeq" id="WP_259093389.1">
    <property type="nucleotide sequence ID" value="NZ_CP130454.1"/>
</dbReference>
<proteinExistence type="inferred from homology"/>
<dbReference type="Proteomes" id="UP001204798">
    <property type="component" value="Unassembled WGS sequence"/>
</dbReference>
<accession>A0ABT2EJE5</accession>
<keyword evidence="3" id="KW-0472">Membrane</keyword>
<keyword evidence="2 4" id="KW-0560">Oxidoreductase</keyword>
<keyword evidence="3" id="KW-0812">Transmembrane</keyword>
<dbReference type="SUPFAM" id="SSF47240">
    <property type="entry name" value="Ferritin-like"/>
    <property type="match status" value="1"/>
</dbReference>
<dbReference type="NCBIfam" id="NF007186">
    <property type="entry name" value="PRK09614.1-5"/>
    <property type="match status" value="1"/>
</dbReference>
<keyword evidence="2" id="KW-0408">Iron</keyword>
<protein>
    <recommendedName>
        <fullName evidence="2">Ribonucleoside-diphosphate reductase subunit beta</fullName>
        <ecNumber evidence="2">1.17.4.1</ecNumber>
    </recommendedName>
</protein>
<dbReference type="InterPro" id="IPR033909">
    <property type="entry name" value="RNR_small"/>
</dbReference>
<evidence type="ECO:0000313" key="4">
    <source>
        <dbReference type="EMBL" id="MCS3918082.1"/>
    </source>
</evidence>
<dbReference type="InterPro" id="IPR009078">
    <property type="entry name" value="Ferritin-like_SF"/>
</dbReference>
<dbReference type="Gene3D" id="1.10.620.20">
    <property type="entry name" value="Ribonucleotide Reductase, subunit A"/>
    <property type="match status" value="1"/>
</dbReference>
<dbReference type="EC" id="1.17.4.1" evidence="2"/>
<evidence type="ECO:0000256" key="2">
    <source>
        <dbReference type="PIRNR" id="PIRNR000355"/>
    </source>
</evidence>
<comment type="caution">
    <text evidence="4">The sequence shown here is derived from an EMBL/GenBank/DDBJ whole genome shotgun (WGS) entry which is preliminary data.</text>
</comment>
<name>A0ABT2EJE5_9BACT</name>
<sequence length="329" mass="38148">MAEVRLVGGDPLEPVQLFPLHYPWAYAHVQQAKHNTWFPEEAPLHDDLQDWNERLTDEEKRAVEMLLGFFNPMESLVTTNLIMAIYPHVTAPEARLYLARQAWEEANHVMAFEYVIKTLPVDRERVFNLHKDHPAVQAKEAFQMRLTKAMLNGYDLSTLEGKQRFLYNLVGYFVVLEGIFFYSGFALALAFRQRGLMKGLCTIIDWVLRDESLHLSFGVHLILEFLNEHPEVMTPQLAQSVRNLILEAVRLEEEYNRAVLPKPIIGLSADALNGYVRYVADRRLEELGLEPEFRQPNPLKWMATQVDVPELVNFFEARNVNYEVGLPRQ</sequence>
<dbReference type="PIRSF" id="PIRSF000355">
    <property type="entry name" value="NrdB"/>
    <property type="match status" value="1"/>
</dbReference>
<evidence type="ECO:0000256" key="1">
    <source>
        <dbReference type="ARBA" id="ARBA00009303"/>
    </source>
</evidence>
<organism evidence="4 5">
    <name type="scientific">Candidatus Fervidibacter sacchari</name>
    <dbReference type="NCBI Taxonomy" id="1448929"/>
    <lineage>
        <taxon>Bacteria</taxon>
        <taxon>Candidatus Fervidibacterota</taxon>
        <taxon>Candidatus Fervidibacter</taxon>
    </lineage>
</organism>
<keyword evidence="5" id="KW-1185">Reference proteome</keyword>
<dbReference type="Pfam" id="PF00268">
    <property type="entry name" value="Ribonuc_red_sm"/>
    <property type="match status" value="1"/>
</dbReference>
<dbReference type="PANTHER" id="PTHR23409">
    <property type="entry name" value="RIBONUCLEOSIDE-DIPHOSPHATE REDUCTASE SMALL CHAIN"/>
    <property type="match status" value="1"/>
</dbReference>
<reference evidence="4 5" key="1">
    <citation type="submission" date="2022-08" db="EMBL/GenBank/DDBJ databases">
        <title>Bacterial and archaeal communities from various locations to study Microbial Dark Matter (Phase II).</title>
        <authorList>
            <person name="Stepanauskas R."/>
        </authorList>
    </citation>
    <scope>NUCLEOTIDE SEQUENCE [LARGE SCALE GENOMIC DNA]</scope>
    <source>
        <strain evidence="4 5">PD1</strain>
    </source>
</reference>
<dbReference type="InterPro" id="IPR012348">
    <property type="entry name" value="RNR-like"/>
</dbReference>
<comment type="function">
    <text evidence="2">Provides the precursors necessary for DNA synthesis. Catalyzes the biosynthesis of deoxyribonucleotides from the corresponding ribonucleotides.</text>
</comment>
<comment type="similarity">
    <text evidence="1 2">Belongs to the ribonucleoside diphosphate reductase small chain family.</text>
</comment>
<evidence type="ECO:0000256" key="3">
    <source>
        <dbReference type="SAM" id="Phobius"/>
    </source>
</evidence>
<dbReference type="NCBIfam" id="NF005550">
    <property type="entry name" value="PRK07209.1"/>
    <property type="match status" value="1"/>
</dbReference>
<dbReference type="InterPro" id="IPR000358">
    <property type="entry name" value="RNR_small_fam"/>
</dbReference>
<feature type="transmembrane region" description="Helical" evidence="3">
    <location>
        <begin position="165"/>
        <end position="191"/>
    </location>
</feature>
<dbReference type="PANTHER" id="PTHR23409:SF18">
    <property type="entry name" value="RIBONUCLEOSIDE-DIPHOSPHATE REDUCTASE SUBUNIT M2"/>
    <property type="match status" value="1"/>
</dbReference>
<comment type="catalytic activity">
    <reaction evidence="2">
        <text>a 2'-deoxyribonucleoside 5'-diphosphate + [thioredoxin]-disulfide + H2O = a ribonucleoside 5'-diphosphate + [thioredoxin]-dithiol</text>
        <dbReference type="Rhea" id="RHEA:23252"/>
        <dbReference type="Rhea" id="RHEA-COMP:10698"/>
        <dbReference type="Rhea" id="RHEA-COMP:10700"/>
        <dbReference type="ChEBI" id="CHEBI:15377"/>
        <dbReference type="ChEBI" id="CHEBI:29950"/>
        <dbReference type="ChEBI" id="CHEBI:50058"/>
        <dbReference type="ChEBI" id="CHEBI:57930"/>
        <dbReference type="ChEBI" id="CHEBI:73316"/>
        <dbReference type="EC" id="1.17.4.1"/>
    </reaction>
</comment>
<evidence type="ECO:0000313" key="5">
    <source>
        <dbReference type="Proteomes" id="UP001204798"/>
    </source>
</evidence>